<evidence type="ECO:0000313" key="1">
    <source>
        <dbReference type="EMBL" id="RAK88663.1"/>
    </source>
</evidence>
<keyword evidence="2" id="KW-1185">Reference proteome</keyword>
<sequence>MLFHIKGFKSISTTGPVLDSPEKLYSLTVLEGLRQQELKLKDELLDKYVFCQTIRETTGFRIALEIKLLASTLRSRMCRAGQITGFDAVTKPYILRYAGAKAFNSSEVTDALQNVILQHADIRTFIRHYEVDVDVDVQGIIRKTGSQTPLVRFACSLSASIDPDRPYWLSADESKSLNQLPEIPLRASFDQLSDEASTYRSHQSQEKIEVLQDRVLEAKRKYNKSVREVRNEKQRQRNRQIRENLKRYRNEQPVIDLERQLAGKLVNTKVMDALEQRRSMPGQQMLMIDAILTMLGATLEAEQRRLINAINAVTAFCGVEEGRPTRRPSGPGWRPAPDCDESHASVKRRRICADDETELALRQADGRERGLLTHLLNHPELDKLRNRPTAILSEIDRWAAEHNYCMMTIGTERSKPIVDLIHECEPQIMAELGGYIGYSAILFGNEVRRAGGTQYLSLESNTQYASIAKELVQLAGLGDFVRILVGPSSESLVRLSEAGYKKVDILFMDHAERLYLSDLKLAEELRLVESGAFVVADNVESYLAKEYVRWVDDGQGRRYESRKLDYILPNGELDAVLTTKIL</sequence>
<organism evidence="1 2">
    <name type="scientific">Aspergillus costaricaensis CBS 115574</name>
    <dbReference type="NCBI Taxonomy" id="1448317"/>
    <lineage>
        <taxon>Eukaryota</taxon>
        <taxon>Fungi</taxon>
        <taxon>Dikarya</taxon>
        <taxon>Ascomycota</taxon>
        <taxon>Pezizomycotina</taxon>
        <taxon>Eurotiomycetes</taxon>
        <taxon>Eurotiomycetidae</taxon>
        <taxon>Eurotiales</taxon>
        <taxon>Aspergillaceae</taxon>
        <taxon>Aspergillus</taxon>
        <taxon>Aspergillus subgen. Circumdati</taxon>
    </lineage>
</organism>
<reference evidence="1" key="1">
    <citation type="submission" date="2018-02" db="EMBL/GenBank/DDBJ databases">
        <title>The genomes of Aspergillus section Nigri reveals drivers in fungal speciation.</title>
        <authorList>
            <consortium name="DOE Joint Genome Institute"/>
            <person name="Vesth T.C."/>
            <person name="Nybo J."/>
            <person name="Theobald S."/>
            <person name="Brandl J."/>
            <person name="Frisvad J.C."/>
            <person name="Nielsen K.F."/>
            <person name="Lyhne E.K."/>
            <person name="Kogle M.E."/>
            <person name="Kuo A."/>
            <person name="Riley R."/>
            <person name="Clum A."/>
            <person name="Nolan M."/>
            <person name="Lipzen A."/>
            <person name="Salamov A."/>
            <person name="Henrissat B."/>
            <person name="Wiebenga A."/>
            <person name="De vries R.P."/>
            <person name="Grigoriev I.V."/>
            <person name="Mortensen U.H."/>
            <person name="Andersen M.R."/>
            <person name="Baker S.E."/>
        </authorList>
    </citation>
    <scope>NUCLEOTIDE SEQUENCE</scope>
    <source>
        <strain evidence="1">CBS 115574</strain>
    </source>
</reference>
<dbReference type="Proteomes" id="UP000249748">
    <property type="component" value="Unassembled WGS sequence"/>
</dbReference>
<name>A0ACD1IEK2_9EURO</name>
<accession>A0ACD1IEK2</accession>
<protein>
    <submittedName>
        <fullName evidence="1">Uncharacterized protein</fullName>
    </submittedName>
</protein>
<dbReference type="EMBL" id="KZ824550">
    <property type="protein sequence ID" value="RAK88663.1"/>
    <property type="molecule type" value="Genomic_DNA"/>
</dbReference>
<evidence type="ECO:0000313" key="2">
    <source>
        <dbReference type="Proteomes" id="UP000249748"/>
    </source>
</evidence>
<gene>
    <name evidence="1" type="ORF">BO79DRAFT_287674</name>
</gene>
<proteinExistence type="predicted"/>